<evidence type="ECO:0000256" key="4">
    <source>
        <dbReference type="SAM" id="MobiDB-lite"/>
    </source>
</evidence>
<evidence type="ECO:0000256" key="3">
    <source>
        <dbReference type="ARBA" id="ARBA00023242"/>
    </source>
</evidence>
<evidence type="ECO:0000313" key="8">
    <source>
        <dbReference type="EMBL" id="RSL88633.1"/>
    </source>
</evidence>
<feature type="region of interest" description="Disordered" evidence="4">
    <location>
        <begin position="634"/>
        <end position="656"/>
    </location>
</feature>
<organism evidence="8 9">
    <name type="scientific">Fusarium oligoseptatum</name>
    <dbReference type="NCBI Taxonomy" id="2604345"/>
    <lineage>
        <taxon>Eukaryota</taxon>
        <taxon>Fungi</taxon>
        <taxon>Dikarya</taxon>
        <taxon>Ascomycota</taxon>
        <taxon>Pezizomycotina</taxon>
        <taxon>Sordariomycetes</taxon>
        <taxon>Hypocreomycetidae</taxon>
        <taxon>Hypocreales</taxon>
        <taxon>Nectriaceae</taxon>
        <taxon>Fusarium</taxon>
        <taxon>Fusarium solani species complex</taxon>
    </lineage>
</organism>
<feature type="compositionally biased region" description="Basic residues" evidence="4">
    <location>
        <begin position="96"/>
        <end position="117"/>
    </location>
</feature>
<dbReference type="Pfam" id="PF22770">
    <property type="entry name" value="POP1_C"/>
    <property type="match status" value="1"/>
</dbReference>
<dbReference type="InterPro" id="IPR039182">
    <property type="entry name" value="Pop1"/>
</dbReference>
<dbReference type="GO" id="GO:0016846">
    <property type="term" value="F:carbon-sulfur lyase activity"/>
    <property type="evidence" value="ECO:0007669"/>
    <property type="project" value="InterPro"/>
</dbReference>
<keyword evidence="3" id="KW-0539">Nucleus</keyword>
<evidence type="ECO:0000256" key="1">
    <source>
        <dbReference type="ARBA" id="ARBA00004123"/>
    </source>
</evidence>
<evidence type="ECO:0000259" key="5">
    <source>
        <dbReference type="Pfam" id="PF06978"/>
    </source>
</evidence>
<evidence type="ECO:0000313" key="9">
    <source>
        <dbReference type="Proteomes" id="UP000287144"/>
    </source>
</evidence>
<comment type="caution">
    <text evidence="8">The sequence shown here is derived from an EMBL/GenBank/DDBJ whole genome shotgun (WGS) entry which is preliminary data.</text>
</comment>
<feature type="domain" description="POPLD" evidence="6">
    <location>
        <begin position="518"/>
        <end position="622"/>
    </location>
</feature>
<dbReference type="InterPro" id="IPR012590">
    <property type="entry name" value="POPLD_dom"/>
</dbReference>
<feature type="region of interest" description="Disordered" evidence="4">
    <location>
        <begin position="469"/>
        <end position="497"/>
    </location>
</feature>
<dbReference type="Pfam" id="PF06978">
    <property type="entry name" value="POP1_N"/>
    <property type="match status" value="1"/>
</dbReference>
<feature type="compositionally biased region" description="Basic and acidic residues" evidence="4">
    <location>
        <begin position="118"/>
        <end position="151"/>
    </location>
</feature>
<dbReference type="Pfam" id="PF08170">
    <property type="entry name" value="POPLD"/>
    <property type="match status" value="1"/>
</dbReference>
<accession>A0A428SFR6</accession>
<evidence type="ECO:0000259" key="7">
    <source>
        <dbReference type="Pfam" id="PF22770"/>
    </source>
</evidence>
<feature type="domain" description="Pop1 N-terminal" evidence="5">
    <location>
        <begin position="64"/>
        <end position="249"/>
    </location>
</feature>
<dbReference type="InterPro" id="IPR011057">
    <property type="entry name" value="Mss4-like_sf"/>
</dbReference>
<dbReference type="AlphaFoldDB" id="A0A428SFR6"/>
<keyword evidence="9" id="KW-1185">Reference proteome</keyword>
<dbReference type="STRING" id="1325735.A0A428SFR6"/>
<dbReference type="SUPFAM" id="SSF51316">
    <property type="entry name" value="Mss4-like"/>
    <property type="match status" value="1"/>
</dbReference>
<evidence type="ECO:0000256" key="2">
    <source>
        <dbReference type="ARBA" id="ARBA00022694"/>
    </source>
</evidence>
<reference evidence="8 9" key="1">
    <citation type="submission" date="2017-06" db="EMBL/GenBank/DDBJ databases">
        <title>Comparative genomic analysis of Ambrosia Fusariam Clade fungi.</title>
        <authorList>
            <person name="Stajich J.E."/>
            <person name="Carrillo J."/>
            <person name="Kijimoto T."/>
            <person name="Eskalen A."/>
            <person name="O'Donnell K."/>
            <person name="Kasson M."/>
        </authorList>
    </citation>
    <scope>NUCLEOTIDE SEQUENCE [LARGE SCALE GENOMIC DNA]</scope>
    <source>
        <strain evidence="8 9">NRRL62579</strain>
    </source>
</reference>
<dbReference type="GO" id="GO:0000172">
    <property type="term" value="C:ribonuclease MRP complex"/>
    <property type="evidence" value="ECO:0007669"/>
    <property type="project" value="InterPro"/>
</dbReference>
<dbReference type="InterPro" id="IPR009723">
    <property type="entry name" value="Pop1_N"/>
</dbReference>
<proteinExistence type="predicted"/>
<dbReference type="GO" id="GO:0046872">
    <property type="term" value="F:metal ion binding"/>
    <property type="evidence" value="ECO:0007669"/>
    <property type="project" value="UniProtKB-KW"/>
</dbReference>
<feature type="compositionally biased region" description="Low complexity" evidence="4">
    <location>
        <begin position="1"/>
        <end position="14"/>
    </location>
</feature>
<dbReference type="InterPro" id="IPR055079">
    <property type="entry name" value="POP1_C"/>
</dbReference>
<feature type="region of interest" description="Disordered" evidence="4">
    <location>
        <begin position="1"/>
        <end position="37"/>
    </location>
</feature>
<feature type="region of interest" description="Disordered" evidence="4">
    <location>
        <begin position="78"/>
        <end position="152"/>
    </location>
</feature>
<name>A0A428SFR6_9HYPO</name>
<dbReference type="Gene3D" id="3.90.1590.10">
    <property type="entry name" value="glutathione-dependent formaldehyde- activating enzyme (gfa)"/>
    <property type="match status" value="1"/>
</dbReference>
<dbReference type="GO" id="GO:0005655">
    <property type="term" value="C:nucleolar ribonuclease P complex"/>
    <property type="evidence" value="ECO:0007669"/>
    <property type="project" value="InterPro"/>
</dbReference>
<dbReference type="Proteomes" id="UP000287144">
    <property type="component" value="Unassembled WGS sequence"/>
</dbReference>
<comment type="subcellular location">
    <subcellularLocation>
        <location evidence="1">Nucleus</location>
    </subcellularLocation>
</comment>
<feature type="domain" description="POP1 C-terminal" evidence="7">
    <location>
        <begin position="673"/>
        <end position="844"/>
    </location>
</feature>
<dbReference type="PANTHER" id="PTHR22731:SF3">
    <property type="entry name" value="RIBONUCLEASES P_MRP PROTEIN SUBUNIT POP1"/>
    <property type="match status" value="1"/>
</dbReference>
<gene>
    <name evidence="8" type="ORF">CEP52_015158</name>
</gene>
<feature type="region of interest" description="Disordered" evidence="4">
    <location>
        <begin position="695"/>
        <end position="755"/>
    </location>
</feature>
<protein>
    <submittedName>
        <fullName evidence="8">Uncharacterized protein</fullName>
    </submittedName>
</protein>
<dbReference type="GO" id="GO:0001682">
    <property type="term" value="P:tRNA 5'-leader removal"/>
    <property type="evidence" value="ECO:0007669"/>
    <property type="project" value="InterPro"/>
</dbReference>
<sequence length="961" mass="106981">MAPGSATAGSSGQGAKKRKADAPAPNARSDNFAQKRSKVHIARNIPAQPADAALKDGELDLQAFVAAHEFEIRSLEQSMATSKAVGSSRAFQKVPRGLRRRTASHNPKRVPRRLRSRAQKEMNEDNTPKQEKRKAALEKSKENGQEGRPEGELAVVGRAPRPKIRRNEFNEPPKPMAKFRKRQLNKTWLPTHAWHAKRARMTEPLNPLWRFAIPLTPNEKICRPTHRAQGDRGTVVWEMSYMSTIGLYGNPVGIERVLKRVGVVQDSCWNEKGRKWRLGTRSWTGILSRKSSIGRQVIGPGTVLWNPESSTQAEVQEPQKKQRQVFLRIHPSAFLELFNELLQLIKQENPRPYIEDLRFEIGSIELTGPGSTEALLSVLTPYPSKDKEKDQHTELFRGLAGLSNAATLPAGSVLGFPVQDPRLRYPPRRLDVPDDADAQLQLLEKIAAWPAEEDLLPYAIFDRDARHRASQLPSQKNVDRRKTKKTPGSLLKPTADDPPIPITLLASRTGTLTQTQGTWTLLAPWKCIQPIWYSLVHYPLSSGGNPRFAGMDEIRQVAFERGQPWFPGDFPGTAAGAEWELEERRKRKAAWERRPKSKRVAWESLDLGGGRKGEVGDGFASNFELLFKSTKARRSSRKKSEDAMDIDQDESTQKDSFKQLLEMPRPTTIPRNALVTVRITLLSRGVVTSCARIYRLPPPPTVIPPSSEAEVPATIPPESSSHSSLPRDIRSQWLARVPSSTTPKSKASKSSKPRDLDSLKRVLALELISKPTPYSSEPANQSDMNGHPLVPNAEDLIGFVTTGSFSLSEGHGMAIGSIAAEKVLDGIEQDPKQGRLCIVRNAGESCRKNGGSLIAYFHQLPASSVAFTSQTTLSRYHATEGCARGFCTACGSWLFWRREDAGTISMSVGTLDQEVLKRWGKLLSHAETHLWCEDEIEGATDHLRGDKWKQDSEGEGAERID</sequence>
<dbReference type="EMBL" id="NKCK01000257">
    <property type="protein sequence ID" value="RSL88633.1"/>
    <property type="molecule type" value="Genomic_DNA"/>
</dbReference>
<dbReference type="PANTHER" id="PTHR22731">
    <property type="entry name" value="RIBONUCLEASES P/MRP PROTEIN SUBUNIT POP1"/>
    <property type="match status" value="1"/>
</dbReference>
<keyword evidence="2" id="KW-0819">tRNA processing</keyword>
<evidence type="ECO:0000259" key="6">
    <source>
        <dbReference type="Pfam" id="PF08170"/>
    </source>
</evidence>